<protein>
    <recommendedName>
        <fullName evidence="9">5'-nucleotidase SurE</fullName>
        <ecNumber evidence="9">3.1.3.5</ecNumber>
    </recommendedName>
    <alternativeName>
        <fullName evidence="9">Nucleoside 5'-monophosphate phosphohydrolase</fullName>
    </alternativeName>
</protein>
<keyword evidence="5 9" id="KW-0963">Cytoplasm</keyword>
<reference evidence="11 12" key="1">
    <citation type="journal article" date="2014" name="PLoS Genet.">
        <title>Hidden diversity in honey bee gut symbionts detected by single-cell genomics.</title>
        <authorList>
            <person name="Engel P."/>
            <person name="Stepanauskas R."/>
            <person name="Moran N."/>
        </authorList>
    </citation>
    <scope>NUCLEOTIDE SEQUENCE [LARGE SCALE GENOMIC DNA]</scope>
    <source>
        <strain evidence="11 12">SCGC AB-598-J21</strain>
    </source>
</reference>
<gene>
    <name evidence="9" type="primary">surE</name>
    <name evidence="11" type="ORF">SASC598J21_016320</name>
</gene>
<comment type="catalytic activity">
    <reaction evidence="1 9">
        <text>a ribonucleoside 5'-phosphate + H2O = a ribonucleoside + phosphate</text>
        <dbReference type="Rhea" id="RHEA:12484"/>
        <dbReference type="ChEBI" id="CHEBI:15377"/>
        <dbReference type="ChEBI" id="CHEBI:18254"/>
        <dbReference type="ChEBI" id="CHEBI:43474"/>
        <dbReference type="ChEBI" id="CHEBI:58043"/>
        <dbReference type="EC" id="3.1.3.5"/>
    </reaction>
</comment>
<dbReference type="Gene3D" id="3.40.1210.10">
    <property type="entry name" value="Survival protein SurE-like phosphatase/nucleotidase"/>
    <property type="match status" value="1"/>
</dbReference>
<dbReference type="NCBIfam" id="NF001489">
    <property type="entry name" value="PRK00346.1-3"/>
    <property type="match status" value="1"/>
</dbReference>
<dbReference type="InterPro" id="IPR002828">
    <property type="entry name" value="SurE-like_Pase/nucleotidase"/>
</dbReference>
<dbReference type="InterPro" id="IPR036523">
    <property type="entry name" value="SurE-like_sf"/>
</dbReference>
<dbReference type="FunFam" id="3.40.1210.10:FF:000001">
    <property type="entry name" value="5'/3'-nucleotidase SurE"/>
    <property type="match status" value="1"/>
</dbReference>
<evidence type="ECO:0000256" key="9">
    <source>
        <dbReference type="HAMAP-Rule" id="MF_00060"/>
    </source>
</evidence>
<evidence type="ECO:0000259" key="10">
    <source>
        <dbReference type="Pfam" id="PF01975"/>
    </source>
</evidence>
<evidence type="ECO:0000256" key="4">
    <source>
        <dbReference type="ARBA" id="ARBA00011062"/>
    </source>
</evidence>
<evidence type="ECO:0000256" key="2">
    <source>
        <dbReference type="ARBA" id="ARBA00001946"/>
    </source>
</evidence>
<accession>A0A074VDN3</accession>
<dbReference type="NCBIfam" id="NF001490">
    <property type="entry name" value="PRK00346.1-4"/>
    <property type="match status" value="1"/>
</dbReference>
<comment type="subcellular location">
    <subcellularLocation>
        <location evidence="3 9">Cytoplasm</location>
    </subcellularLocation>
</comment>
<dbReference type="SUPFAM" id="SSF64167">
    <property type="entry name" value="SurE-like"/>
    <property type="match status" value="1"/>
</dbReference>
<comment type="cofactor">
    <cofactor evidence="2">
        <name>Mg(2+)</name>
        <dbReference type="ChEBI" id="CHEBI:18420"/>
    </cofactor>
</comment>
<feature type="binding site" evidence="9">
    <location>
        <position position="10"/>
    </location>
    <ligand>
        <name>a divalent metal cation</name>
        <dbReference type="ChEBI" id="CHEBI:60240"/>
    </ligand>
</feature>
<feature type="domain" description="Survival protein SurE-like phosphatase/nucleotidase" evidence="10">
    <location>
        <begin position="5"/>
        <end position="184"/>
    </location>
</feature>
<feature type="binding site" evidence="9">
    <location>
        <position position="11"/>
    </location>
    <ligand>
        <name>a divalent metal cation</name>
        <dbReference type="ChEBI" id="CHEBI:60240"/>
    </ligand>
</feature>
<dbReference type="GO" id="GO:0005737">
    <property type="term" value="C:cytoplasm"/>
    <property type="evidence" value="ECO:0007669"/>
    <property type="project" value="UniProtKB-SubCell"/>
</dbReference>
<dbReference type="GO" id="GO:0008254">
    <property type="term" value="F:3'-nucleotidase activity"/>
    <property type="evidence" value="ECO:0007669"/>
    <property type="project" value="TreeGrafter"/>
</dbReference>
<dbReference type="Proteomes" id="UP000027644">
    <property type="component" value="Unassembled WGS sequence"/>
</dbReference>
<name>A0A074VDN3_9NEIS</name>
<keyword evidence="8 9" id="KW-0378">Hydrolase</keyword>
<feature type="binding site" evidence="9">
    <location>
        <position position="93"/>
    </location>
    <ligand>
        <name>a divalent metal cation</name>
        <dbReference type="ChEBI" id="CHEBI:60240"/>
    </ligand>
</feature>
<comment type="function">
    <text evidence="9">Nucleotidase that shows phosphatase activity on nucleoside 5'-monophosphates.</text>
</comment>
<evidence type="ECO:0000256" key="6">
    <source>
        <dbReference type="ARBA" id="ARBA00022723"/>
    </source>
</evidence>
<proteinExistence type="inferred from homology"/>
<evidence type="ECO:0000256" key="5">
    <source>
        <dbReference type="ARBA" id="ARBA00022490"/>
    </source>
</evidence>
<keyword evidence="6 9" id="KW-0479">Metal-binding</keyword>
<dbReference type="GO" id="GO:0046872">
    <property type="term" value="F:metal ion binding"/>
    <property type="evidence" value="ECO:0007669"/>
    <property type="project" value="UniProtKB-UniRule"/>
</dbReference>
<dbReference type="HAMAP" id="MF_00060">
    <property type="entry name" value="SurE"/>
    <property type="match status" value="1"/>
</dbReference>
<comment type="caution">
    <text evidence="11">The sequence shown here is derived from an EMBL/GenBank/DDBJ whole genome shotgun (WGS) entry which is preliminary data.</text>
</comment>
<keyword evidence="7 9" id="KW-0547">Nucleotide-binding</keyword>
<dbReference type="AlphaFoldDB" id="A0A074VDN3"/>
<organism evidence="11 12">
    <name type="scientific">Snodgrassella alvi SCGC AB-598-J21</name>
    <dbReference type="NCBI Taxonomy" id="1385367"/>
    <lineage>
        <taxon>Bacteria</taxon>
        <taxon>Pseudomonadati</taxon>
        <taxon>Pseudomonadota</taxon>
        <taxon>Betaproteobacteria</taxon>
        <taxon>Neisseriales</taxon>
        <taxon>Neisseriaceae</taxon>
        <taxon>Snodgrassella</taxon>
    </lineage>
</organism>
<comment type="cofactor">
    <cofactor evidence="9">
        <name>a divalent metal cation</name>
        <dbReference type="ChEBI" id="CHEBI:60240"/>
    </cofactor>
    <text evidence="9">Binds 1 divalent metal cation per subunit.</text>
</comment>
<dbReference type="GO" id="GO:0000166">
    <property type="term" value="F:nucleotide binding"/>
    <property type="evidence" value="ECO:0007669"/>
    <property type="project" value="UniProtKB-KW"/>
</dbReference>
<evidence type="ECO:0000256" key="8">
    <source>
        <dbReference type="ARBA" id="ARBA00022801"/>
    </source>
</evidence>
<evidence type="ECO:0000256" key="1">
    <source>
        <dbReference type="ARBA" id="ARBA00000815"/>
    </source>
</evidence>
<dbReference type="EC" id="3.1.3.5" evidence="9"/>
<evidence type="ECO:0000256" key="7">
    <source>
        <dbReference type="ARBA" id="ARBA00022741"/>
    </source>
</evidence>
<comment type="similarity">
    <text evidence="4 9">Belongs to the SurE nucleotidase family.</text>
</comment>
<dbReference type="PANTHER" id="PTHR30457:SF12">
    <property type="entry name" value="5'_3'-NUCLEOTIDASE SURE"/>
    <property type="match status" value="1"/>
</dbReference>
<evidence type="ECO:0000313" key="12">
    <source>
        <dbReference type="Proteomes" id="UP000027644"/>
    </source>
</evidence>
<dbReference type="InterPro" id="IPR030048">
    <property type="entry name" value="SurE"/>
</dbReference>
<dbReference type="PANTHER" id="PTHR30457">
    <property type="entry name" value="5'-NUCLEOTIDASE SURE"/>
    <property type="match status" value="1"/>
</dbReference>
<dbReference type="EMBL" id="AVQL01000448">
    <property type="protein sequence ID" value="KEQ00610.1"/>
    <property type="molecule type" value="Genomic_DNA"/>
</dbReference>
<dbReference type="NCBIfam" id="TIGR00087">
    <property type="entry name" value="surE"/>
    <property type="match status" value="1"/>
</dbReference>
<evidence type="ECO:0000313" key="11">
    <source>
        <dbReference type="EMBL" id="KEQ00610.1"/>
    </source>
</evidence>
<dbReference type="Pfam" id="PF01975">
    <property type="entry name" value="SurE"/>
    <property type="match status" value="1"/>
</dbReference>
<dbReference type="GO" id="GO:0004309">
    <property type="term" value="F:exopolyphosphatase activity"/>
    <property type="evidence" value="ECO:0007669"/>
    <property type="project" value="TreeGrafter"/>
</dbReference>
<feature type="binding site" evidence="9">
    <location>
        <position position="41"/>
    </location>
    <ligand>
        <name>a divalent metal cation</name>
        <dbReference type="ChEBI" id="CHEBI:60240"/>
    </ligand>
</feature>
<sequence length="252" mass="27452">MVMKILICNDDGYLSDGIALLAQVASKFAEIRVVAPESDQSGVSNSFTLNRPLSIKKAANGFYYVNGTPTDCIHVAMHTMTDFKPDLVLSGINHGANMGDDVLYSGTVAAATEAFLMGIPALAFSINDRSGEYWATAEKAVMTILEKVCVQPPAEPVLWNVNIPAVKAESVQGYRVAKLGRRHHDQCIVPYSSPRGETLYWIGGVGAADTRWQETDFSDNEAGFITITPLSLDLTNYQQMGAVSTFLHDIQW</sequence>
<dbReference type="GO" id="GO:0008253">
    <property type="term" value="F:5'-nucleotidase activity"/>
    <property type="evidence" value="ECO:0007669"/>
    <property type="project" value="UniProtKB-UniRule"/>
</dbReference>
<evidence type="ECO:0000256" key="3">
    <source>
        <dbReference type="ARBA" id="ARBA00004496"/>
    </source>
</evidence>